<dbReference type="InterPro" id="IPR008972">
    <property type="entry name" value="Cupredoxin"/>
</dbReference>
<dbReference type="EMBL" id="JAAGAX010000006">
    <property type="protein sequence ID" value="KAF2310622.1"/>
    <property type="molecule type" value="Genomic_DNA"/>
</dbReference>
<feature type="transmembrane region" description="Helical" evidence="3">
    <location>
        <begin position="249"/>
        <end position="268"/>
    </location>
</feature>
<organism evidence="6 7">
    <name type="scientific">Hevea brasiliensis</name>
    <name type="common">Para rubber tree</name>
    <name type="synonym">Siphonia brasiliensis</name>
    <dbReference type="NCBI Taxonomy" id="3981"/>
    <lineage>
        <taxon>Eukaryota</taxon>
        <taxon>Viridiplantae</taxon>
        <taxon>Streptophyta</taxon>
        <taxon>Embryophyta</taxon>
        <taxon>Tracheophyta</taxon>
        <taxon>Spermatophyta</taxon>
        <taxon>Magnoliopsida</taxon>
        <taxon>eudicotyledons</taxon>
        <taxon>Gunneridae</taxon>
        <taxon>Pentapetalae</taxon>
        <taxon>rosids</taxon>
        <taxon>fabids</taxon>
        <taxon>Malpighiales</taxon>
        <taxon>Euphorbiaceae</taxon>
        <taxon>Crotonoideae</taxon>
        <taxon>Micrandreae</taxon>
        <taxon>Hevea</taxon>
    </lineage>
</organism>
<dbReference type="InterPro" id="IPR039391">
    <property type="entry name" value="Phytocyanin-like"/>
</dbReference>
<keyword evidence="3" id="KW-0472">Membrane</keyword>
<sequence length="269" mass="28910">MAGRQSSVVLLMFTVAKLLFQGANAATKYTVGDSLGWTLPPNNSLGYYDDWAYNKTFLLGDYLVFNWTGTHTVTEVDNEDEYINCTKTGIVIVTRGGVSVPLNANGTRYFVCSVGNHCEQAVAISLQGANAATTYTVGDSLGWTIPPNNSVGYYEDWTSNKTFQIGDSVVFNWNGTHTATEVFSEEEYENCTKTGLVIVTSGVSVLLNANGTRYFVCSVGTHCEQGMKVAIKVGNGIPPPPPPSAAPSLPVGSLAAVISSIFILFFSYM</sequence>
<evidence type="ECO:0000259" key="5">
    <source>
        <dbReference type="PROSITE" id="PS51485"/>
    </source>
</evidence>
<feature type="chain" id="PRO_5025380902" description="Phytocyanin domain-containing protein" evidence="4">
    <location>
        <begin position="26"/>
        <end position="269"/>
    </location>
</feature>
<keyword evidence="2" id="KW-0325">Glycoprotein</keyword>
<comment type="caution">
    <text evidence="6">The sequence shown here is derived from an EMBL/GenBank/DDBJ whole genome shotgun (WGS) entry which is preliminary data.</text>
</comment>
<dbReference type="AlphaFoldDB" id="A0A6A6MA88"/>
<dbReference type="SUPFAM" id="SSF49503">
    <property type="entry name" value="Cupredoxins"/>
    <property type="match status" value="2"/>
</dbReference>
<evidence type="ECO:0000256" key="3">
    <source>
        <dbReference type="SAM" id="Phobius"/>
    </source>
</evidence>
<dbReference type="InterPro" id="IPR003245">
    <property type="entry name" value="Phytocyanin_dom"/>
</dbReference>
<keyword evidence="3" id="KW-1133">Transmembrane helix</keyword>
<dbReference type="Proteomes" id="UP000467840">
    <property type="component" value="Chromosome 14"/>
</dbReference>
<dbReference type="PANTHER" id="PTHR33021:SF497">
    <property type="entry name" value="PHYTOCYANIN DOMAIN-CONTAINING PROTEIN"/>
    <property type="match status" value="1"/>
</dbReference>
<feature type="domain" description="Phytocyanin" evidence="5">
    <location>
        <begin position="133"/>
        <end position="235"/>
    </location>
</feature>
<dbReference type="GO" id="GO:0009055">
    <property type="term" value="F:electron transfer activity"/>
    <property type="evidence" value="ECO:0007669"/>
    <property type="project" value="InterPro"/>
</dbReference>
<dbReference type="Gene3D" id="2.60.40.420">
    <property type="entry name" value="Cupredoxins - blue copper proteins"/>
    <property type="match status" value="2"/>
</dbReference>
<gene>
    <name evidence="6" type="ORF">GH714_015614</name>
</gene>
<dbReference type="Pfam" id="PF02298">
    <property type="entry name" value="Cu_bind_like"/>
    <property type="match status" value="2"/>
</dbReference>
<dbReference type="FunFam" id="2.60.40.420:FF:000034">
    <property type="entry name" value="Cupredoxin superfamily protein"/>
    <property type="match status" value="2"/>
</dbReference>
<name>A0A6A6MA88_HEVBR</name>
<evidence type="ECO:0000313" key="6">
    <source>
        <dbReference type="EMBL" id="KAF2310622.1"/>
    </source>
</evidence>
<feature type="domain" description="Phytocyanin" evidence="5">
    <location>
        <begin position="27"/>
        <end position="130"/>
    </location>
</feature>
<accession>A0A6A6MA88</accession>
<proteinExistence type="predicted"/>
<dbReference type="PANTHER" id="PTHR33021">
    <property type="entry name" value="BLUE COPPER PROTEIN"/>
    <property type="match status" value="1"/>
</dbReference>
<reference evidence="6 7" key="1">
    <citation type="journal article" date="2020" name="Mol. Plant">
        <title>The Chromosome-Based Rubber Tree Genome Provides New Insights into Spurge Genome Evolution and Rubber Biosynthesis.</title>
        <authorList>
            <person name="Liu J."/>
            <person name="Shi C."/>
            <person name="Shi C.C."/>
            <person name="Li W."/>
            <person name="Zhang Q.J."/>
            <person name="Zhang Y."/>
            <person name="Li K."/>
            <person name="Lu H.F."/>
            <person name="Shi C."/>
            <person name="Zhu S.T."/>
            <person name="Xiao Z.Y."/>
            <person name="Nan H."/>
            <person name="Yue Y."/>
            <person name="Zhu X.G."/>
            <person name="Wu Y."/>
            <person name="Hong X.N."/>
            <person name="Fan G.Y."/>
            <person name="Tong Y."/>
            <person name="Zhang D."/>
            <person name="Mao C.L."/>
            <person name="Liu Y.L."/>
            <person name="Hao S.J."/>
            <person name="Liu W.Q."/>
            <person name="Lv M.Q."/>
            <person name="Zhang H.B."/>
            <person name="Liu Y."/>
            <person name="Hu-Tang G.R."/>
            <person name="Wang J.P."/>
            <person name="Wang J.H."/>
            <person name="Sun Y.H."/>
            <person name="Ni S.B."/>
            <person name="Chen W.B."/>
            <person name="Zhang X.C."/>
            <person name="Jiao Y.N."/>
            <person name="Eichler E.E."/>
            <person name="Li G.H."/>
            <person name="Liu X."/>
            <person name="Gao L.Z."/>
        </authorList>
    </citation>
    <scope>NUCLEOTIDE SEQUENCE [LARGE SCALE GENOMIC DNA]</scope>
    <source>
        <strain evidence="7">cv. GT1</strain>
        <tissue evidence="6">Leaf</tissue>
    </source>
</reference>
<dbReference type="PROSITE" id="PS51485">
    <property type="entry name" value="PHYTOCYANIN"/>
    <property type="match status" value="2"/>
</dbReference>
<dbReference type="GO" id="GO:0005886">
    <property type="term" value="C:plasma membrane"/>
    <property type="evidence" value="ECO:0007669"/>
    <property type="project" value="TreeGrafter"/>
</dbReference>
<keyword evidence="7" id="KW-1185">Reference proteome</keyword>
<keyword evidence="1" id="KW-1015">Disulfide bond</keyword>
<evidence type="ECO:0000256" key="1">
    <source>
        <dbReference type="ARBA" id="ARBA00023157"/>
    </source>
</evidence>
<evidence type="ECO:0000256" key="4">
    <source>
        <dbReference type="SAM" id="SignalP"/>
    </source>
</evidence>
<feature type="signal peptide" evidence="4">
    <location>
        <begin position="1"/>
        <end position="25"/>
    </location>
</feature>
<evidence type="ECO:0000313" key="7">
    <source>
        <dbReference type="Proteomes" id="UP000467840"/>
    </source>
</evidence>
<protein>
    <recommendedName>
        <fullName evidence="5">Phytocyanin domain-containing protein</fullName>
    </recommendedName>
</protein>
<keyword evidence="3" id="KW-0812">Transmembrane</keyword>
<evidence type="ECO:0000256" key="2">
    <source>
        <dbReference type="ARBA" id="ARBA00023180"/>
    </source>
</evidence>
<keyword evidence="4" id="KW-0732">Signal</keyword>